<dbReference type="EMBL" id="WOEZ01000036">
    <property type="protein sequence ID" value="NPT54348.1"/>
    <property type="molecule type" value="Genomic_DNA"/>
</dbReference>
<name>A0A972NJ40_9BURK</name>
<sequence length="292" mass="32364">MELGQVVLCRALCSEAEGYLSRNTGVHVGLAVSIAQDAVELFLRAVMKDRPVSGLKIPDEFVKCMDYIDAAANQDESKYVPFRARLIELNKARVNFKHYGLIPDKADSRRLLGYVGDFFDVAAKRFFDVRFSELSVADLVTSTAVRNRLKDAERSLQEEDLEKVFGYSAEAVEVATGELIALLYSRSHRWSPSSSAGLDDAAIRFARELEGYLDDAAAGSERMTIMLALAVNISELVRFESVVPVMHRMIGGHYKWERMQDASALTISDAAFAVDFATKFALSVQGRMSPAD</sequence>
<organism evidence="1 2">
    <name type="scientific">Paraburkholderia elongata</name>
    <dbReference type="NCBI Taxonomy" id="2675747"/>
    <lineage>
        <taxon>Bacteria</taxon>
        <taxon>Pseudomonadati</taxon>
        <taxon>Pseudomonadota</taxon>
        <taxon>Betaproteobacteria</taxon>
        <taxon>Burkholderiales</taxon>
        <taxon>Burkholderiaceae</taxon>
        <taxon>Paraburkholderia</taxon>
    </lineage>
</organism>
<dbReference type="Proteomes" id="UP000655523">
    <property type="component" value="Unassembled WGS sequence"/>
</dbReference>
<evidence type="ECO:0000313" key="2">
    <source>
        <dbReference type="Proteomes" id="UP000655523"/>
    </source>
</evidence>
<reference evidence="1 2" key="1">
    <citation type="submission" date="2019-11" db="EMBL/GenBank/DDBJ databases">
        <title>Metabolism of dissolved organic matter in forest soils.</title>
        <authorList>
            <person name="Cyle K.T."/>
            <person name="Wilhelm R.C."/>
            <person name="Martinez C.E."/>
        </authorList>
    </citation>
    <scope>NUCLEOTIDE SEQUENCE [LARGE SCALE GENOMIC DNA]</scope>
    <source>
        <strain evidence="1 2">5N</strain>
    </source>
</reference>
<keyword evidence="2" id="KW-1185">Reference proteome</keyword>
<protein>
    <submittedName>
        <fullName evidence="1">Uncharacterized protein</fullName>
    </submittedName>
</protein>
<proteinExistence type="predicted"/>
<accession>A0A972NJ40</accession>
<dbReference type="RefSeq" id="WP_172161720.1">
    <property type="nucleotide sequence ID" value="NZ_WOEZ01000036.1"/>
</dbReference>
<evidence type="ECO:0000313" key="1">
    <source>
        <dbReference type="EMBL" id="NPT54348.1"/>
    </source>
</evidence>
<dbReference type="AlphaFoldDB" id="A0A972NJ40"/>
<comment type="caution">
    <text evidence="1">The sequence shown here is derived from an EMBL/GenBank/DDBJ whole genome shotgun (WGS) entry which is preliminary data.</text>
</comment>
<gene>
    <name evidence="1" type="ORF">GNZ13_06910</name>
</gene>